<dbReference type="Proteomes" id="UP000004597">
    <property type="component" value="Unassembled WGS sequence"/>
</dbReference>
<dbReference type="PANTHER" id="PTHR43394:SF1">
    <property type="entry name" value="ATP-BINDING CASSETTE SUB-FAMILY B MEMBER 10, MITOCHONDRIAL"/>
    <property type="match status" value="1"/>
</dbReference>
<accession>G6AK26</accession>
<evidence type="ECO:0000256" key="10">
    <source>
        <dbReference type="SAM" id="Phobius"/>
    </source>
</evidence>
<evidence type="ECO:0000256" key="9">
    <source>
        <dbReference type="ARBA" id="ARBA00023136"/>
    </source>
</evidence>
<dbReference type="RefSeq" id="WP_008824352.1">
    <property type="nucleotide sequence ID" value="NZ_JH376769.1"/>
</dbReference>
<keyword evidence="8 10" id="KW-1133">Transmembrane helix</keyword>
<dbReference type="InterPro" id="IPR003439">
    <property type="entry name" value="ABC_transporter-like_ATP-bd"/>
</dbReference>
<evidence type="ECO:0008006" key="16">
    <source>
        <dbReference type="Google" id="ProtNLM"/>
    </source>
</evidence>
<feature type="domain" description="Peptidase C39" evidence="13">
    <location>
        <begin position="9"/>
        <end position="134"/>
    </location>
</feature>
<feature type="domain" description="ABC transporter" evidence="11">
    <location>
        <begin position="494"/>
        <end position="730"/>
    </location>
</feature>
<keyword evidence="7" id="KW-0067">ATP-binding</keyword>
<evidence type="ECO:0000256" key="3">
    <source>
        <dbReference type="ARBA" id="ARBA00022475"/>
    </source>
</evidence>
<keyword evidence="9 10" id="KW-0472">Membrane</keyword>
<dbReference type="STRING" id="857291.HMPREF9138_02453"/>
<keyword evidence="3" id="KW-1003">Cell membrane</keyword>
<sequence length="734" mass="83252">MKKFSALQQHDAMDCGPTCLAMICKYYGNHYDITHIRNLCTTSHEGVSLYAISRAAENVGFRTIGIQLTISELGQESFLPCIIYWNQNHFVVLYKIKKTSRGLVFYVANPATGMIAKFNELEFGNCFLNSINAQGSGVGIALYLSPTNKFYEKKGDDNKKKIQALEFLYSYLKPYKKQFLLLIMVLIFGTTIQLTLPFLTQAIVDKGIKSQNINIIILILLGQMVLEMGNTFMGFLRNWLLLKTGTKINISLISDYLTKLIHLPISFFDTKQTGDILQRINDHSRIQGFLTDSSINAAFSIINIIIFGSIICIYNRIVSLIFFLGSILYIFWVWAFMKQRAILDNKIFTQNSANQSSIIQLVTGMQEIKLNVCGQRKRWEWEHIQHNIYRLSMKSLKLSQFQQSGGLFLNQAKNLIITAFVATLVIKGKITLGMMISTQYIVGTLNSPVDQLINFIRQFQDAQLSLDRLQDVYEKPDEDNEIKKNISDQDCGDIVLNAISFKYDKIDSRPNIDNVSLRIPQGKTTAIVGLSGSGKTTLLKLILGFYHPDKGTIYIGGERLDNINMQDWRKKCGTVMQEGFIFTDTIAHNIAPNATKIDISRIKKAARIANIDEFIEKLPLKYNTIIGYDGHNLSIGQKQRLLIARAVYKNPKYIFLDEATNSLDANNELEIMEHLNKFIKGKTAIVIAHRLSTVKNADNIIVLKDGKIVECGRHVDLITHRGLYYNLVKNQLGF</sequence>
<dbReference type="GO" id="GO:0008233">
    <property type="term" value="F:peptidase activity"/>
    <property type="evidence" value="ECO:0007669"/>
    <property type="project" value="InterPro"/>
</dbReference>
<dbReference type="Pfam" id="PF00005">
    <property type="entry name" value="ABC_tran"/>
    <property type="match status" value="1"/>
</dbReference>
<gene>
    <name evidence="14" type="ORF">HMPREF9138_02453</name>
</gene>
<evidence type="ECO:0000313" key="15">
    <source>
        <dbReference type="Proteomes" id="UP000004597"/>
    </source>
</evidence>
<keyword evidence="5" id="KW-0547">Nucleotide-binding</keyword>
<dbReference type="InterPro" id="IPR003593">
    <property type="entry name" value="AAA+_ATPase"/>
</dbReference>
<evidence type="ECO:0000259" key="11">
    <source>
        <dbReference type="PROSITE" id="PS50893"/>
    </source>
</evidence>
<feature type="transmembrane region" description="Helical" evidence="10">
    <location>
        <begin position="289"/>
        <end position="311"/>
    </location>
</feature>
<feature type="transmembrane region" description="Helical" evidence="10">
    <location>
        <begin position="215"/>
        <end position="236"/>
    </location>
</feature>
<name>G6AK26_9BACT</name>
<dbReference type="FunFam" id="3.40.50.300:FF:000221">
    <property type="entry name" value="Multidrug ABC transporter ATP-binding protein"/>
    <property type="match status" value="1"/>
</dbReference>
<feature type="transmembrane region" description="Helical" evidence="10">
    <location>
        <begin position="179"/>
        <end position="203"/>
    </location>
</feature>
<evidence type="ECO:0000256" key="2">
    <source>
        <dbReference type="ARBA" id="ARBA00022448"/>
    </source>
</evidence>
<dbReference type="GO" id="GO:0016887">
    <property type="term" value="F:ATP hydrolysis activity"/>
    <property type="evidence" value="ECO:0007669"/>
    <property type="project" value="InterPro"/>
</dbReference>
<keyword evidence="4 10" id="KW-0812">Transmembrane</keyword>
<keyword evidence="15" id="KW-1185">Reference proteome</keyword>
<dbReference type="GeneID" id="66730575"/>
<dbReference type="InterPro" id="IPR011527">
    <property type="entry name" value="ABC1_TM_dom"/>
</dbReference>
<comment type="caution">
    <text evidence="14">The sequence shown here is derived from an EMBL/GenBank/DDBJ whole genome shotgun (WGS) entry which is preliminary data.</text>
</comment>
<dbReference type="HOGENOM" id="CLU_000604_95_3_10"/>
<dbReference type="Gene3D" id="3.40.50.300">
    <property type="entry name" value="P-loop containing nucleotide triphosphate hydrolases"/>
    <property type="match status" value="1"/>
</dbReference>
<dbReference type="PROSITE" id="PS50929">
    <property type="entry name" value="ABC_TM1F"/>
    <property type="match status" value="1"/>
</dbReference>
<dbReference type="PATRIC" id="fig|857291.3.peg.2452"/>
<dbReference type="PANTHER" id="PTHR43394">
    <property type="entry name" value="ATP-DEPENDENT PERMEASE MDL1, MITOCHONDRIAL"/>
    <property type="match status" value="1"/>
</dbReference>
<reference evidence="14 15" key="1">
    <citation type="submission" date="2011-10" db="EMBL/GenBank/DDBJ databases">
        <title>The Genome Sequence of Prevotella histicola F0411.</title>
        <authorList>
            <consortium name="The Broad Institute Genome Sequencing Platform"/>
            <person name="Earl A."/>
            <person name="Ward D."/>
            <person name="Feldgarden M."/>
            <person name="Gevers D."/>
            <person name="Izard J."/>
            <person name="Ganesan A."/>
            <person name="Blanton J.M."/>
            <person name="Baranova O.V."/>
            <person name="Tanner A.C."/>
            <person name="Mathney J.M.J."/>
            <person name="Dewhirst F.E."/>
            <person name="Young S.K."/>
            <person name="Zeng Q."/>
            <person name="Gargeya S."/>
            <person name="Fitzgerald M."/>
            <person name="Haas B."/>
            <person name="Abouelleil A."/>
            <person name="Alvarado L."/>
            <person name="Arachchi H.M."/>
            <person name="Berlin A."/>
            <person name="Brown A."/>
            <person name="Chapman S.B."/>
            <person name="Chen Z."/>
            <person name="Dunbar C."/>
            <person name="Freedman E."/>
            <person name="Gearin G."/>
            <person name="Gellesch M."/>
            <person name="Goldberg J."/>
            <person name="Griggs A."/>
            <person name="Gujja S."/>
            <person name="Heiman D."/>
            <person name="Howarth C."/>
            <person name="Larson L."/>
            <person name="Lui A."/>
            <person name="MacDonald P.J.P."/>
            <person name="Montmayeur A."/>
            <person name="Murphy C."/>
            <person name="Neiman D."/>
            <person name="Pearson M."/>
            <person name="Priest M."/>
            <person name="Roberts A."/>
            <person name="Saif S."/>
            <person name="Shea T."/>
            <person name="Shenoy N."/>
            <person name="Sisk P."/>
            <person name="Stolte C."/>
            <person name="Sykes S."/>
            <person name="Wortman J."/>
            <person name="Nusbaum C."/>
            <person name="Birren B."/>
        </authorList>
    </citation>
    <scope>NUCLEOTIDE SEQUENCE [LARGE SCALE GENOMIC DNA]</scope>
    <source>
        <strain evidence="14 15">F0411</strain>
    </source>
</reference>
<comment type="subcellular location">
    <subcellularLocation>
        <location evidence="1">Cell membrane</location>
        <topology evidence="1">Multi-pass membrane protein</topology>
    </subcellularLocation>
</comment>
<dbReference type="EMBL" id="AFXP01000030">
    <property type="protein sequence ID" value="EHG14967.1"/>
    <property type="molecule type" value="Genomic_DNA"/>
</dbReference>
<dbReference type="PROSITE" id="PS50990">
    <property type="entry name" value="PEPTIDASE_C39"/>
    <property type="match status" value="1"/>
</dbReference>
<evidence type="ECO:0000259" key="13">
    <source>
        <dbReference type="PROSITE" id="PS50990"/>
    </source>
</evidence>
<dbReference type="InterPro" id="IPR039421">
    <property type="entry name" value="Type_1_exporter"/>
</dbReference>
<dbReference type="CDD" id="cd18571">
    <property type="entry name" value="ABC_6TM_peptidase_like"/>
    <property type="match status" value="1"/>
</dbReference>
<evidence type="ECO:0000313" key="14">
    <source>
        <dbReference type="EMBL" id="EHG14967.1"/>
    </source>
</evidence>
<evidence type="ECO:0000256" key="8">
    <source>
        <dbReference type="ARBA" id="ARBA00022989"/>
    </source>
</evidence>
<dbReference type="InterPro" id="IPR005074">
    <property type="entry name" value="Peptidase_C39"/>
</dbReference>
<dbReference type="InterPro" id="IPR027417">
    <property type="entry name" value="P-loop_NTPase"/>
</dbReference>
<dbReference type="SMART" id="SM00382">
    <property type="entry name" value="AAA"/>
    <property type="match status" value="1"/>
</dbReference>
<keyword evidence="6" id="KW-0378">Hydrolase</keyword>
<dbReference type="GO" id="GO:0006508">
    <property type="term" value="P:proteolysis"/>
    <property type="evidence" value="ECO:0007669"/>
    <property type="project" value="InterPro"/>
</dbReference>
<evidence type="ECO:0000256" key="7">
    <source>
        <dbReference type="ARBA" id="ARBA00022840"/>
    </source>
</evidence>
<evidence type="ECO:0000256" key="5">
    <source>
        <dbReference type="ARBA" id="ARBA00022741"/>
    </source>
</evidence>
<dbReference type="SUPFAM" id="SSF90123">
    <property type="entry name" value="ABC transporter transmembrane region"/>
    <property type="match status" value="1"/>
</dbReference>
<feature type="transmembrane region" description="Helical" evidence="10">
    <location>
        <begin position="317"/>
        <end position="337"/>
    </location>
</feature>
<dbReference type="GO" id="GO:0005886">
    <property type="term" value="C:plasma membrane"/>
    <property type="evidence" value="ECO:0007669"/>
    <property type="project" value="UniProtKB-SubCell"/>
</dbReference>
<evidence type="ECO:0000256" key="1">
    <source>
        <dbReference type="ARBA" id="ARBA00004651"/>
    </source>
</evidence>
<evidence type="ECO:0000256" key="4">
    <source>
        <dbReference type="ARBA" id="ARBA00022692"/>
    </source>
</evidence>
<dbReference type="Pfam" id="PF03412">
    <property type="entry name" value="Peptidase_C39"/>
    <property type="match status" value="1"/>
</dbReference>
<protein>
    <recommendedName>
        <fullName evidence="16">ABC transporter ATP-binding protein</fullName>
    </recommendedName>
</protein>
<dbReference type="InterPro" id="IPR036640">
    <property type="entry name" value="ABC1_TM_sf"/>
</dbReference>
<dbReference type="SUPFAM" id="SSF52540">
    <property type="entry name" value="P-loop containing nucleoside triphosphate hydrolases"/>
    <property type="match status" value="1"/>
</dbReference>
<feature type="domain" description="ABC transmembrane type-1" evidence="12">
    <location>
        <begin position="180"/>
        <end position="461"/>
    </location>
</feature>
<keyword evidence="2" id="KW-0813">Transport</keyword>
<evidence type="ECO:0000259" key="12">
    <source>
        <dbReference type="PROSITE" id="PS50929"/>
    </source>
</evidence>
<dbReference type="GO" id="GO:0015421">
    <property type="term" value="F:ABC-type oligopeptide transporter activity"/>
    <property type="evidence" value="ECO:0007669"/>
    <property type="project" value="TreeGrafter"/>
</dbReference>
<organism evidence="14 15">
    <name type="scientific">Prevotella histicola F0411</name>
    <dbReference type="NCBI Taxonomy" id="857291"/>
    <lineage>
        <taxon>Bacteria</taxon>
        <taxon>Pseudomonadati</taxon>
        <taxon>Bacteroidota</taxon>
        <taxon>Bacteroidia</taxon>
        <taxon>Bacteroidales</taxon>
        <taxon>Prevotellaceae</taxon>
        <taxon>Prevotella</taxon>
    </lineage>
</organism>
<dbReference type="Gene3D" id="1.20.1560.10">
    <property type="entry name" value="ABC transporter type 1, transmembrane domain"/>
    <property type="match status" value="1"/>
</dbReference>
<dbReference type="GO" id="GO:0005524">
    <property type="term" value="F:ATP binding"/>
    <property type="evidence" value="ECO:0007669"/>
    <property type="project" value="UniProtKB-KW"/>
</dbReference>
<dbReference type="PROSITE" id="PS50893">
    <property type="entry name" value="ABC_TRANSPORTER_2"/>
    <property type="match status" value="1"/>
</dbReference>
<proteinExistence type="predicted"/>
<dbReference type="CDD" id="cd02418">
    <property type="entry name" value="Peptidase_C39B"/>
    <property type="match status" value="1"/>
</dbReference>
<dbReference type="AlphaFoldDB" id="G6AK26"/>
<evidence type="ECO:0000256" key="6">
    <source>
        <dbReference type="ARBA" id="ARBA00022801"/>
    </source>
</evidence>
<dbReference type="Pfam" id="PF00664">
    <property type="entry name" value="ABC_membrane"/>
    <property type="match status" value="1"/>
</dbReference>
<dbReference type="Gene3D" id="3.90.70.10">
    <property type="entry name" value="Cysteine proteinases"/>
    <property type="match status" value="1"/>
</dbReference>